<feature type="domain" description="Transcriptional repressor PaaX-like N-terminal" evidence="1">
    <location>
        <begin position="21"/>
        <end position="83"/>
    </location>
</feature>
<sequence>MASAVQSARSGGRDARLAQQILTIFGLYARAEGNWLSVASVVDLMADLGDEGPAVRSAISRLKRRGVLISERHADTAGYAVSASTLEVLAEGDVRIFERRRATVEDGWVVVVFSVPESERDKRHALRSSLTRLGFGTVAPGVWLAPGNLADETRHALQRRELFAYVDIFCGQYFAFSDLRSKVELWWNLDELTELYAQFLHRYRAALYRSSAEGFTAEEAFGTYVQMLTQWRALPYRDPGLPLSLLPPAWNGEAAGELFGELNNTLRPLAQQHALAVIHGKRTRAVAPQPRRRTSSG</sequence>
<dbReference type="RefSeq" id="WP_051641160.1">
    <property type="nucleotide sequence ID" value="NZ_HG964446.1"/>
</dbReference>
<dbReference type="EMBL" id="HG964446">
    <property type="protein sequence ID" value="CDO87175.1"/>
    <property type="molecule type" value="Genomic_DNA"/>
</dbReference>
<evidence type="ECO:0000313" key="6">
    <source>
        <dbReference type="Proteomes" id="UP000193710"/>
    </source>
</evidence>
<dbReference type="InterPro" id="IPR036388">
    <property type="entry name" value="WH-like_DNA-bd_sf"/>
</dbReference>
<dbReference type="AlphaFoldDB" id="A0A024JTN7"/>
<proteinExistence type="predicted"/>
<dbReference type="InterPro" id="IPR012906">
    <property type="entry name" value="PaaX-like_N"/>
</dbReference>
<dbReference type="eggNOG" id="COG3327">
    <property type="taxonomic scope" value="Bacteria"/>
</dbReference>
<dbReference type="PIRSF" id="PIRSF020623">
    <property type="entry name" value="PaaX"/>
    <property type="match status" value="1"/>
</dbReference>
<dbReference type="Pfam" id="PF07848">
    <property type="entry name" value="PaaX"/>
    <property type="match status" value="1"/>
</dbReference>
<dbReference type="Pfam" id="PF08223">
    <property type="entry name" value="PaaX_C"/>
    <property type="match status" value="1"/>
</dbReference>
<reference evidence="4" key="1">
    <citation type="journal article" date="2014" name="Genome Announc.">
        <title>Draft Genome Sequence of Mycobacterium triplex DSM 44626.</title>
        <authorList>
            <person name="Sassi M."/>
            <person name="Croce O."/>
            <person name="Robert C."/>
            <person name="Raoult D."/>
            <person name="Drancourt M."/>
        </authorList>
    </citation>
    <scope>NUCLEOTIDE SEQUENCE [LARGE SCALE GENOMIC DNA]</scope>
    <source>
        <strain evidence="4">DSM 44626</strain>
    </source>
</reference>
<dbReference type="GO" id="GO:0006351">
    <property type="term" value="P:DNA-templated transcription"/>
    <property type="evidence" value="ECO:0007669"/>
    <property type="project" value="InterPro"/>
</dbReference>
<reference evidence="4" key="2">
    <citation type="submission" date="2014-04" db="EMBL/GenBank/DDBJ databases">
        <authorList>
            <person name="Urmite Genomes U."/>
        </authorList>
    </citation>
    <scope>NUCLEOTIDE SEQUENCE</scope>
    <source>
        <strain evidence="4">DSM 44626</strain>
    </source>
</reference>
<dbReference type="PANTHER" id="PTHR30319:SF1">
    <property type="entry name" value="TRANSCRIPTIONAL REPRESSOR PAAX"/>
    <property type="match status" value="1"/>
</dbReference>
<protein>
    <submittedName>
        <fullName evidence="5">PaaX family transcriptional regulator</fullName>
    </submittedName>
    <submittedName>
        <fullName evidence="4">Putative regulatory protein</fullName>
    </submittedName>
</protein>
<dbReference type="STRING" id="47839.BN973_01526"/>
<dbReference type="Gene3D" id="1.10.10.10">
    <property type="entry name" value="Winged helix-like DNA-binding domain superfamily/Winged helix DNA-binding domain"/>
    <property type="match status" value="1"/>
</dbReference>
<evidence type="ECO:0000313" key="5">
    <source>
        <dbReference type="EMBL" id="ORX02608.1"/>
    </source>
</evidence>
<evidence type="ECO:0000259" key="3">
    <source>
        <dbReference type="Pfam" id="PF20803"/>
    </source>
</evidence>
<dbReference type="InterPro" id="IPR011965">
    <property type="entry name" value="PaaX_trns_reg"/>
</dbReference>
<dbReference type="PANTHER" id="PTHR30319">
    <property type="entry name" value="PHENYLACETIC ACID REGULATOR-RELATED TRANSCRIPTIONAL REPRESSOR"/>
    <property type="match status" value="1"/>
</dbReference>
<dbReference type="Proteomes" id="UP000193710">
    <property type="component" value="Unassembled WGS sequence"/>
</dbReference>
<feature type="domain" description="Transcriptional repressor PaaX-like C-terminal" evidence="2">
    <location>
        <begin position="187"/>
        <end position="274"/>
    </location>
</feature>
<accession>A0A024JTN7</accession>
<organism evidence="4">
    <name type="scientific">Mycobacterium triplex</name>
    <dbReference type="NCBI Taxonomy" id="47839"/>
    <lineage>
        <taxon>Bacteria</taxon>
        <taxon>Bacillati</taxon>
        <taxon>Actinomycetota</taxon>
        <taxon>Actinomycetes</taxon>
        <taxon>Mycobacteriales</taxon>
        <taxon>Mycobacteriaceae</taxon>
        <taxon>Mycobacterium</taxon>
        <taxon>Mycobacterium simiae complex</taxon>
    </lineage>
</organism>
<evidence type="ECO:0000259" key="2">
    <source>
        <dbReference type="Pfam" id="PF08223"/>
    </source>
</evidence>
<dbReference type="OrthoDB" id="2270427at2"/>
<reference evidence="5 6" key="3">
    <citation type="submission" date="2016-01" db="EMBL/GenBank/DDBJ databases">
        <title>The new phylogeny of the genus Mycobacterium.</title>
        <authorList>
            <person name="Tarcisio F."/>
            <person name="Conor M."/>
            <person name="Antonella G."/>
            <person name="Elisabetta G."/>
            <person name="Giulia F.S."/>
            <person name="Sara T."/>
            <person name="Anna F."/>
            <person name="Clotilde B."/>
            <person name="Roberto B."/>
            <person name="Veronica D.S."/>
            <person name="Fabio R."/>
            <person name="Monica P."/>
            <person name="Olivier J."/>
            <person name="Enrico T."/>
            <person name="Nicola S."/>
        </authorList>
    </citation>
    <scope>NUCLEOTIDE SEQUENCE [LARGE SCALE GENOMIC DNA]</scope>
    <source>
        <strain evidence="5 6">DSM 44626</strain>
    </source>
</reference>
<dbReference type="Pfam" id="PF20803">
    <property type="entry name" value="PaaX_M"/>
    <property type="match status" value="1"/>
</dbReference>
<dbReference type="Gene3D" id="1.20.58.1460">
    <property type="match status" value="1"/>
</dbReference>
<dbReference type="InterPro" id="IPR048846">
    <property type="entry name" value="PaaX-like_central"/>
</dbReference>
<dbReference type="Gene3D" id="3.30.70.2650">
    <property type="match status" value="1"/>
</dbReference>
<name>A0A024JTN7_9MYCO</name>
<feature type="domain" description="Transcriptional repressor PaaX-like central Cas2-like" evidence="3">
    <location>
        <begin position="103"/>
        <end position="182"/>
    </location>
</feature>
<evidence type="ECO:0000313" key="4">
    <source>
        <dbReference type="EMBL" id="CDO87175.1"/>
    </source>
</evidence>
<keyword evidence="6" id="KW-1185">Reference proteome</keyword>
<dbReference type="InterPro" id="IPR013225">
    <property type="entry name" value="PaaX_C"/>
</dbReference>
<dbReference type="Proteomes" id="UP000028880">
    <property type="component" value="Unassembled WGS sequence"/>
</dbReference>
<dbReference type="HOGENOM" id="CLU_067515_1_0_11"/>
<dbReference type="EMBL" id="LQPY01000025">
    <property type="protein sequence ID" value="ORX02608.1"/>
    <property type="molecule type" value="Genomic_DNA"/>
</dbReference>
<gene>
    <name evidence="5" type="ORF">AWC29_19430</name>
    <name evidence="4" type="ORF">BN973_01526</name>
</gene>
<evidence type="ECO:0000259" key="1">
    <source>
        <dbReference type="Pfam" id="PF07848"/>
    </source>
</evidence>